<dbReference type="GO" id="GO:0016020">
    <property type="term" value="C:membrane"/>
    <property type="evidence" value="ECO:0007669"/>
    <property type="project" value="UniProtKB-SubCell"/>
</dbReference>
<dbReference type="EMBL" id="JAUHHV010000010">
    <property type="protein sequence ID" value="KAK1410825.1"/>
    <property type="molecule type" value="Genomic_DNA"/>
</dbReference>
<organism evidence="4 5">
    <name type="scientific">Tagetes erecta</name>
    <name type="common">African marigold</name>
    <dbReference type="NCBI Taxonomy" id="13708"/>
    <lineage>
        <taxon>Eukaryota</taxon>
        <taxon>Viridiplantae</taxon>
        <taxon>Streptophyta</taxon>
        <taxon>Embryophyta</taxon>
        <taxon>Tracheophyta</taxon>
        <taxon>Spermatophyta</taxon>
        <taxon>Magnoliopsida</taxon>
        <taxon>eudicotyledons</taxon>
        <taxon>Gunneridae</taxon>
        <taxon>Pentapetalae</taxon>
        <taxon>asterids</taxon>
        <taxon>campanulids</taxon>
        <taxon>Asterales</taxon>
        <taxon>Asteraceae</taxon>
        <taxon>Asteroideae</taxon>
        <taxon>Heliantheae alliance</taxon>
        <taxon>Tageteae</taxon>
        <taxon>Tagetes</taxon>
    </lineage>
</organism>
<dbReference type="GO" id="GO:0030247">
    <property type="term" value="F:polysaccharide binding"/>
    <property type="evidence" value="ECO:0007669"/>
    <property type="project" value="InterPro"/>
</dbReference>
<proteinExistence type="predicted"/>
<name>A0AAD8JTX5_TARER</name>
<reference evidence="4" key="1">
    <citation type="journal article" date="2023" name="bioRxiv">
        <title>Improved chromosome-level genome assembly for marigold (Tagetes erecta).</title>
        <authorList>
            <person name="Jiang F."/>
            <person name="Yuan L."/>
            <person name="Wang S."/>
            <person name="Wang H."/>
            <person name="Xu D."/>
            <person name="Wang A."/>
            <person name="Fan W."/>
        </authorList>
    </citation>
    <scope>NUCLEOTIDE SEQUENCE</scope>
    <source>
        <strain evidence="4">WSJ</strain>
        <tissue evidence="4">Leaf</tissue>
    </source>
</reference>
<keyword evidence="5" id="KW-1185">Reference proteome</keyword>
<dbReference type="InterPro" id="IPR025287">
    <property type="entry name" value="WAK_GUB"/>
</dbReference>
<evidence type="ECO:0000313" key="4">
    <source>
        <dbReference type="EMBL" id="KAK1410825.1"/>
    </source>
</evidence>
<comment type="caution">
    <text evidence="4">The sequence shown here is derived from an EMBL/GenBank/DDBJ whole genome shotgun (WGS) entry which is preliminary data.</text>
</comment>
<evidence type="ECO:0000313" key="5">
    <source>
        <dbReference type="Proteomes" id="UP001229421"/>
    </source>
</evidence>
<evidence type="ECO:0000259" key="3">
    <source>
        <dbReference type="Pfam" id="PF13947"/>
    </source>
</evidence>
<feature type="domain" description="Wall-associated receptor kinase galacturonan-binding" evidence="3">
    <location>
        <begin position="21"/>
        <end position="78"/>
    </location>
</feature>
<dbReference type="Proteomes" id="UP001229421">
    <property type="component" value="Unassembled WGS sequence"/>
</dbReference>
<protein>
    <recommendedName>
        <fullName evidence="3">Wall-associated receptor kinase galacturonan-binding domain-containing protein</fullName>
    </recommendedName>
</protein>
<accession>A0AAD8JTX5</accession>
<sequence>MLSIATIDTSTAAPKYAKERCEDKCGNVWIPYPFGIGSNCSVNEWYTVDCNSSTPYLRALNHLEVLGVDIENQTVTVNTPKISDCSQTDSIDLGRSPFFYSKLQNKFVFEGCGNAVMMEHGSLITGCSTTCGNDSVSHTNNCLGIGCCQTTLPHHLKSYHTNLTSLETLGDSACRHALLVDKASYSEGRFSVANDNSYVPVSLLWTLSDSDSEKLSCCSYSLSRIKVDMGNGNSMDSWKCIYNVFAESKGNPYLGDGCHCK</sequence>
<dbReference type="Pfam" id="PF13947">
    <property type="entry name" value="GUB_WAK_bind"/>
    <property type="match status" value="1"/>
</dbReference>
<keyword evidence="2" id="KW-0732">Signal</keyword>
<gene>
    <name evidence="4" type="ORF">QVD17_37366</name>
</gene>
<comment type="subcellular location">
    <subcellularLocation>
        <location evidence="1">Membrane</location>
        <topology evidence="1">Single-pass membrane protein</topology>
    </subcellularLocation>
</comment>
<dbReference type="PANTHER" id="PTHR33491">
    <property type="entry name" value="OSJNBA0016N04.9 PROTEIN"/>
    <property type="match status" value="1"/>
</dbReference>
<dbReference type="AlphaFoldDB" id="A0AAD8JTX5"/>
<evidence type="ECO:0000256" key="1">
    <source>
        <dbReference type="ARBA" id="ARBA00004167"/>
    </source>
</evidence>
<evidence type="ECO:0000256" key="2">
    <source>
        <dbReference type="ARBA" id="ARBA00022729"/>
    </source>
</evidence>